<comment type="caution">
    <text evidence="5">The sequence shown here is derived from an EMBL/GenBank/DDBJ whole genome shotgun (WGS) entry which is preliminary data.</text>
</comment>
<dbReference type="InterPro" id="IPR036866">
    <property type="entry name" value="RibonucZ/Hydroxyglut_hydro"/>
</dbReference>
<proteinExistence type="predicted"/>
<dbReference type="GO" id="GO:0036297">
    <property type="term" value="P:interstrand cross-link repair"/>
    <property type="evidence" value="ECO:0007669"/>
    <property type="project" value="TreeGrafter"/>
</dbReference>
<evidence type="ECO:0008006" key="7">
    <source>
        <dbReference type="Google" id="ProtNLM"/>
    </source>
</evidence>
<dbReference type="GO" id="GO:0035312">
    <property type="term" value="F:5'-3' DNA exonuclease activity"/>
    <property type="evidence" value="ECO:0007669"/>
    <property type="project" value="TreeGrafter"/>
</dbReference>
<reference evidence="5" key="1">
    <citation type="journal article" date="2020" name="New Phytol.">
        <title>Comparative genomics reveals dynamic genome evolution in host specialist ectomycorrhizal fungi.</title>
        <authorList>
            <person name="Lofgren L.A."/>
            <person name="Nguyen N.H."/>
            <person name="Vilgalys R."/>
            <person name="Ruytinx J."/>
            <person name="Liao H.L."/>
            <person name="Branco S."/>
            <person name="Kuo A."/>
            <person name="LaButti K."/>
            <person name="Lipzen A."/>
            <person name="Andreopoulos W."/>
            <person name="Pangilinan J."/>
            <person name="Riley R."/>
            <person name="Hundley H."/>
            <person name="Na H."/>
            <person name="Barry K."/>
            <person name="Grigoriev I.V."/>
            <person name="Stajich J.E."/>
            <person name="Kennedy P.G."/>
        </authorList>
    </citation>
    <scope>NUCLEOTIDE SEQUENCE</scope>
    <source>
        <strain evidence="5">FC203</strain>
    </source>
</reference>
<feature type="region of interest" description="Disordered" evidence="4">
    <location>
        <begin position="1057"/>
        <end position="1082"/>
    </location>
</feature>
<dbReference type="Gene3D" id="3.40.50.12650">
    <property type="match status" value="1"/>
</dbReference>
<evidence type="ECO:0000256" key="4">
    <source>
        <dbReference type="SAM" id="MobiDB-lite"/>
    </source>
</evidence>
<dbReference type="Proteomes" id="UP001195769">
    <property type="component" value="Unassembled WGS sequence"/>
</dbReference>
<dbReference type="Gene3D" id="3.60.15.10">
    <property type="entry name" value="Ribonuclease Z/Hydroxyacylglutathione hydrolase-like"/>
    <property type="match status" value="1"/>
</dbReference>
<feature type="compositionally biased region" description="Low complexity" evidence="4">
    <location>
        <begin position="1058"/>
        <end position="1071"/>
    </location>
</feature>
<dbReference type="SUPFAM" id="SSF56281">
    <property type="entry name" value="Metallo-hydrolase/oxidoreductase"/>
    <property type="match status" value="1"/>
</dbReference>
<organism evidence="5 6">
    <name type="scientific">Suillus fuscotomentosus</name>
    <dbReference type="NCBI Taxonomy" id="1912939"/>
    <lineage>
        <taxon>Eukaryota</taxon>
        <taxon>Fungi</taxon>
        <taxon>Dikarya</taxon>
        <taxon>Basidiomycota</taxon>
        <taxon>Agaricomycotina</taxon>
        <taxon>Agaricomycetes</taxon>
        <taxon>Agaricomycetidae</taxon>
        <taxon>Boletales</taxon>
        <taxon>Suillineae</taxon>
        <taxon>Suillaceae</taxon>
        <taxon>Suillus</taxon>
    </lineage>
</organism>
<dbReference type="GO" id="GO:0003684">
    <property type="term" value="F:damaged DNA binding"/>
    <property type="evidence" value="ECO:0007669"/>
    <property type="project" value="TreeGrafter"/>
</dbReference>
<name>A0AAD4HN48_9AGAM</name>
<dbReference type="PANTHER" id="PTHR23240">
    <property type="entry name" value="DNA CROSS-LINK REPAIR PROTEIN PSO2/SNM1-RELATED"/>
    <property type="match status" value="1"/>
</dbReference>
<feature type="compositionally biased region" description="Polar residues" evidence="4">
    <location>
        <begin position="1072"/>
        <end position="1081"/>
    </location>
</feature>
<keyword evidence="6" id="KW-1185">Reference proteome</keyword>
<evidence type="ECO:0000313" key="6">
    <source>
        <dbReference type="Proteomes" id="UP001195769"/>
    </source>
</evidence>
<feature type="region of interest" description="Disordered" evidence="4">
    <location>
        <begin position="812"/>
        <end position="861"/>
    </location>
</feature>
<evidence type="ECO:0000313" key="5">
    <source>
        <dbReference type="EMBL" id="KAG1901364.1"/>
    </source>
</evidence>
<protein>
    <recommendedName>
        <fullName evidence="7">DNA repair metallo-beta-lactamase domain-containing protein</fullName>
    </recommendedName>
</protein>
<feature type="region of interest" description="Disordered" evidence="4">
    <location>
        <begin position="496"/>
        <end position="546"/>
    </location>
</feature>
<keyword evidence="3" id="KW-0269">Exonuclease</keyword>
<gene>
    <name evidence="5" type="ORF">F5891DRAFT_1029060</name>
</gene>
<keyword evidence="2" id="KW-0378">Hydrolase</keyword>
<feature type="compositionally biased region" description="Basic and acidic residues" evidence="4">
    <location>
        <begin position="846"/>
        <end position="859"/>
    </location>
</feature>
<evidence type="ECO:0000256" key="2">
    <source>
        <dbReference type="ARBA" id="ARBA00022801"/>
    </source>
</evidence>
<dbReference type="GeneID" id="64655811"/>
<dbReference type="GO" id="GO:0000723">
    <property type="term" value="P:telomere maintenance"/>
    <property type="evidence" value="ECO:0007669"/>
    <property type="project" value="TreeGrafter"/>
</dbReference>
<accession>A0AAD4HN48</accession>
<evidence type="ECO:0000256" key="1">
    <source>
        <dbReference type="ARBA" id="ARBA00022722"/>
    </source>
</evidence>
<keyword evidence="1" id="KW-0540">Nuclease</keyword>
<dbReference type="EMBL" id="JABBWK010000022">
    <property type="protein sequence ID" value="KAG1901364.1"/>
    <property type="molecule type" value="Genomic_DNA"/>
</dbReference>
<dbReference type="RefSeq" id="XP_041226939.1">
    <property type="nucleotide sequence ID" value="XM_041361513.1"/>
</dbReference>
<dbReference type="GO" id="GO:0006303">
    <property type="term" value="P:double-strand break repair via nonhomologous end joining"/>
    <property type="evidence" value="ECO:0007669"/>
    <property type="project" value="TreeGrafter"/>
</dbReference>
<dbReference type="AlphaFoldDB" id="A0AAD4HN48"/>
<evidence type="ECO:0000256" key="3">
    <source>
        <dbReference type="ARBA" id="ARBA00022839"/>
    </source>
</evidence>
<dbReference type="PANTHER" id="PTHR23240:SF8">
    <property type="entry name" value="PROTEIN ARTEMIS"/>
    <property type="match status" value="1"/>
</dbReference>
<sequence>MPPGTPYASFALPYPIRVDCFTCTAHLPAPYNTPALYLLTHSHTDHIIGLSSKSFASRVLCSPDTKEMLLRHEIYPERAKKDAGEVAMRTFAHLKLEGGAFSRDLLRAVPLNTPTEFELSPTETVIITLINANHCPGSVMFLIEGPRGTILHTGDVRAEHWLLKSLTRNPFLQPYIPDTEEDLRVLIARGGQTASLTKTLHAIYLDTACMLKGTVVPTKENAVKGLVELIALFDKDTYFFINSWTWGYEDVLKGIARAFQCQIHVDQYKYAVYTHISDPFLRMLVTRNATSTRFHACERFKRCSFVDVPSFDFKNDLAPRSIEGRKVVYINPVTMGCAQWEGYCIDVRRRLAMGKDIDRLLVPLERHSPLPELLNLVSLFRPRRLIPNTLVLALGGLDWTAMNAMFKECIAPPIYDRGDPITNEFSSLVIAHPSVLDLASLNLADTDSAMKNLVGDSAELEAGKWADDGSMRRRLEVLRGWLGPKEKGIVDRALGRLPNPRSEYGGSSPLLFRNNSAPETPKRTPKTRLQVKRSVEGSDESSYYDGSDAHARTARLLFAGDYSMEGSIKSWLSSSPSHISGSDAQIIGTKNLGPVQEQFTAAATSEAVVQAPVLESSVQVPVFIQTTDTALVPDITVSADQSLPTPVSSPVLRLRDVKGKGKEIASQTNAEITDFSLPHSSPHALRSSSPVPFPWTSDPFGQMSWHALTILRSPDELDEGKSLTHAQSTMSMSACTSPIASLEDVVMTEAELSSLPELLDVNSLKSPEVQHVLIRMCKDTSAEYNQQSIETSRKDVFSQASSDAPPSQCYQPFKSLSNQKHSPHPSLPLAQIQSQHSDGHRTKRRRLEEHTSDVPETEHSGVVQVTSLVSALRCRKTEESIDGPHDMAHPYYRSFRVPSPDPFLDTTGKSMSPSHEHEQRPFAILPRNLASSQSAPLLVSPPQLEISSQCRGHESLATSSPSVLVTLTSPRIIAPALTEPLLLGNTSTISLASSPKVPRHSLVVSENSLSPRSRNRQEIAEKLCLARPNLVDPSYAVKQSRRLSRLKERSVSIMQDMSSSAFGSSPSHSISAQNNGPSSTMVRREFKPASRLSSFSTSKQVAGTAVRDIPAKRWREPLDEDTEDVHQTMNWERSRRLALDVTRALAAGQKARDVLPRLMCTSARQRRLAG</sequence>